<dbReference type="EMBL" id="CP127247">
    <property type="protein sequence ID" value="WIY24080.1"/>
    <property type="molecule type" value="Genomic_DNA"/>
</dbReference>
<sequence length="123" mass="13356">MDMLKRILSPLAIGLLILTTGLGTTAFALAMDRDAGHCAEHMSMLAEANPTTNGTIDTSPHQIPSDYAGGEHDKCKVHMCLGLTILTPQISASMVHFDLIQARFKRDLHHVNQIEAPDRPPTS</sequence>
<keyword evidence="2" id="KW-1185">Reference proteome</keyword>
<accession>A0A9Y2KVT8</accession>
<proteinExistence type="predicted"/>
<gene>
    <name evidence="1" type="ORF">QPJ95_15820</name>
</gene>
<evidence type="ECO:0008006" key="3">
    <source>
        <dbReference type="Google" id="ProtNLM"/>
    </source>
</evidence>
<dbReference type="Proteomes" id="UP001238334">
    <property type="component" value="Chromosome"/>
</dbReference>
<organism evidence="1 2">
    <name type="scientific">Parasedimentitalea psychrophila</name>
    <dbReference type="NCBI Taxonomy" id="2997337"/>
    <lineage>
        <taxon>Bacteria</taxon>
        <taxon>Pseudomonadati</taxon>
        <taxon>Pseudomonadota</taxon>
        <taxon>Alphaproteobacteria</taxon>
        <taxon>Rhodobacterales</taxon>
        <taxon>Paracoccaceae</taxon>
        <taxon>Parasedimentitalea</taxon>
    </lineage>
</organism>
<dbReference type="AlphaFoldDB" id="A0A9Y2KVT8"/>
<reference evidence="1 2" key="1">
    <citation type="submission" date="2023-06" db="EMBL/GenBank/DDBJ databases">
        <title>Parasedimentitalea psychrophila sp. nov., a psychrophilic bacterium isolated from deep-sea sediment.</title>
        <authorList>
            <person name="Li A."/>
        </authorList>
    </citation>
    <scope>NUCLEOTIDE SEQUENCE [LARGE SCALE GENOMIC DNA]</scope>
    <source>
        <strain evidence="1 2">QS115</strain>
    </source>
</reference>
<dbReference type="KEGG" id="ppso:QPJ95_15820"/>
<evidence type="ECO:0000313" key="1">
    <source>
        <dbReference type="EMBL" id="WIY24080.1"/>
    </source>
</evidence>
<evidence type="ECO:0000313" key="2">
    <source>
        <dbReference type="Proteomes" id="UP001238334"/>
    </source>
</evidence>
<protein>
    <recommendedName>
        <fullName evidence="3">DUF2946 domain-containing protein</fullName>
    </recommendedName>
</protein>
<name>A0A9Y2KVT8_9RHOB</name>
<dbReference type="RefSeq" id="WP_270917084.1">
    <property type="nucleotide sequence ID" value="NZ_CP127247.1"/>
</dbReference>